<comment type="caution">
    <text evidence="1">The sequence shown here is derived from an EMBL/GenBank/DDBJ whole genome shotgun (WGS) entry which is preliminary data.</text>
</comment>
<dbReference type="InterPro" id="IPR001128">
    <property type="entry name" value="Cyt_P450"/>
</dbReference>
<reference evidence="1 2" key="2">
    <citation type="journal article" date="2017" name="Front. Plant Sci.">
        <title>Gene Classification and Mining of Molecular Markers Useful in Red Clover (Trifolium pratense) Breeding.</title>
        <authorList>
            <person name="Istvanek J."/>
            <person name="Dluhosova J."/>
            <person name="Dluhos P."/>
            <person name="Patkova L."/>
            <person name="Nedelnik J."/>
            <person name="Repkova J."/>
        </authorList>
    </citation>
    <scope>NUCLEOTIDE SEQUENCE [LARGE SCALE GENOMIC DNA]</scope>
    <source>
        <strain evidence="2">cv. Tatra</strain>
        <tissue evidence="1">Young leaves</tissue>
    </source>
</reference>
<dbReference type="GO" id="GO:0016705">
    <property type="term" value="F:oxidoreductase activity, acting on paired donors, with incorporation or reduction of molecular oxygen"/>
    <property type="evidence" value="ECO:0007669"/>
    <property type="project" value="InterPro"/>
</dbReference>
<dbReference type="EMBL" id="ASHM01066308">
    <property type="protein sequence ID" value="PNX91452.1"/>
    <property type="molecule type" value="Genomic_DNA"/>
</dbReference>
<dbReference type="GO" id="GO:0004497">
    <property type="term" value="F:monooxygenase activity"/>
    <property type="evidence" value="ECO:0007669"/>
    <property type="project" value="InterPro"/>
</dbReference>
<dbReference type="GO" id="GO:0020037">
    <property type="term" value="F:heme binding"/>
    <property type="evidence" value="ECO:0007669"/>
    <property type="project" value="InterPro"/>
</dbReference>
<sequence>MLANNSPTRWIHKIMEEMNTEIACIRLGNVHVIPVSCPFIALEFLKKNDATLASRPISMATDVITKGFLTTALTPFGGQWKKMKKIIVNELLSPHQHQWLKNKRNKEADNLMFYVYNKCKIVNDDHGLVNVRIVARNYCCNLMRKMIFNSRYFGEGRNDEYGDALFTLLRYIYSFCVSDYLPFLRGLDIDGHERKVKDAMSIVKKYNGPIIERRIGKWKDGSNTSVDDAEDLLDILISLKDLNNKPL</sequence>
<evidence type="ECO:0000313" key="1">
    <source>
        <dbReference type="EMBL" id="PNX91452.1"/>
    </source>
</evidence>
<dbReference type="Gene3D" id="1.10.630.10">
    <property type="entry name" value="Cytochrome P450"/>
    <property type="match status" value="1"/>
</dbReference>
<dbReference type="Pfam" id="PF00067">
    <property type="entry name" value="p450"/>
    <property type="match status" value="1"/>
</dbReference>
<organism evidence="1 2">
    <name type="scientific">Trifolium pratense</name>
    <name type="common">Red clover</name>
    <dbReference type="NCBI Taxonomy" id="57577"/>
    <lineage>
        <taxon>Eukaryota</taxon>
        <taxon>Viridiplantae</taxon>
        <taxon>Streptophyta</taxon>
        <taxon>Embryophyta</taxon>
        <taxon>Tracheophyta</taxon>
        <taxon>Spermatophyta</taxon>
        <taxon>Magnoliopsida</taxon>
        <taxon>eudicotyledons</taxon>
        <taxon>Gunneridae</taxon>
        <taxon>Pentapetalae</taxon>
        <taxon>rosids</taxon>
        <taxon>fabids</taxon>
        <taxon>Fabales</taxon>
        <taxon>Fabaceae</taxon>
        <taxon>Papilionoideae</taxon>
        <taxon>50 kb inversion clade</taxon>
        <taxon>NPAAA clade</taxon>
        <taxon>Hologalegina</taxon>
        <taxon>IRL clade</taxon>
        <taxon>Trifolieae</taxon>
        <taxon>Trifolium</taxon>
    </lineage>
</organism>
<reference evidence="1 2" key="1">
    <citation type="journal article" date="2014" name="Am. J. Bot.">
        <title>Genome assembly and annotation for red clover (Trifolium pratense; Fabaceae).</title>
        <authorList>
            <person name="Istvanek J."/>
            <person name="Jaros M."/>
            <person name="Krenek A."/>
            <person name="Repkova J."/>
        </authorList>
    </citation>
    <scope>NUCLEOTIDE SEQUENCE [LARGE SCALE GENOMIC DNA]</scope>
    <source>
        <strain evidence="2">cv. Tatra</strain>
        <tissue evidence="1">Young leaves</tissue>
    </source>
</reference>
<gene>
    <name evidence="1" type="ORF">L195_g047583</name>
</gene>
<dbReference type="AlphaFoldDB" id="A0A2K3MKY5"/>
<dbReference type="GO" id="GO:0005506">
    <property type="term" value="F:iron ion binding"/>
    <property type="evidence" value="ECO:0007669"/>
    <property type="project" value="InterPro"/>
</dbReference>
<dbReference type="SUPFAM" id="SSF48264">
    <property type="entry name" value="Cytochrome P450"/>
    <property type="match status" value="1"/>
</dbReference>
<accession>A0A2K3MKY5</accession>
<name>A0A2K3MKY5_TRIPR</name>
<dbReference type="InterPro" id="IPR036396">
    <property type="entry name" value="Cyt_P450_sf"/>
</dbReference>
<dbReference type="STRING" id="57577.A0A2K3MKY5"/>
<dbReference type="Proteomes" id="UP000236291">
    <property type="component" value="Unassembled WGS sequence"/>
</dbReference>
<protein>
    <submittedName>
        <fullName evidence="1">Cytochrome p450</fullName>
    </submittedName>
</protein>
<dbReference type="PANTHER" id="PTHR24281">
    <property type="entry name" value="STEROID 21-HYDROXYLASE-RELATED"/>
    <property type="match status" value="1"/>
</dbReference>
<evidence type="ECO:0000313" key="2">
    <source>
        <dbReference type="Proteomes" id="UP000236291"/>
    </source>
</evidence>
<proteinExistence type="predicted"/>